<dbReference type="GeneID" id="41355682"/>
<dbReference type="EMBL" id="QSHM01000004">
    <property type="protein sequence ID" value="RHC13927.1"/>
    <property type="molecule type" value="Genomic_DNA"/>
</dbReference>
<gene>
    <name evidence="2" type="ORF">DW811_01040</name>
    <name evidence="1" type="ORF">DW858_05520</name>
</gene>
<accession>A0A413YY30</accession>
<evidence type="ECO:0000313" key="3">
    <source>
        <dbReference type="Proteomes" id="UP000284794"/>
    </source>
</evidence>
<dbReference type="Proteomes" id="UP000285844">
    <property type="component" value="Unassembled WGS sequence"/>
</dbReference>
<comment type="caution">
    <text evidence="1">The sequence shown here is derived from an EMBL/GenBank/DDBJ whole genome shotgun (WGS) entry which is preliminary data.</text>
</comment>
<organism evidence="1 4">
    <name type="scientific">Lachnospira eligens</name>
    <dbReference type="NCBI Taxonomy" id="39485"/>
    <lineage>
        <taxon>Bacteria</taxon>
        <taxon>Bacillati</taxon>
        <taxon>Bacillota</taxon>
        <taxon>Clostridia</taxon>
        <taxon>Lachnospirales</taxon>
        <taxon>Lachnospiraceae</taxon>
        <taxon>Lachnospira</taxon>
    </lineage>
</organism>
<evidence type="ECO:0000313" key="4">
    <source>
        <dbReference type="Proteomes" id="UP000285844"/>
    </source>
</evidence>
<proteinExistence type="predicted"/>
<evidence type="ECO:0000313" key="2">
    <source>
        <dbReference type="EMBL" id="RHD10995.1"/>
    </source>
</evidence>
<evidence type="ECO:0000313" key="1">
    <source>
        <dbReference type="EMBL" id="RHC13927.1"/>
    </source>
</evidence>
<dbReference type="EMBL" id="QSIS01000001">
    <property type="protein sequence ID" value="RHD10995.1"/>
    <property type="molecule type" value="Genomic_DNA"/>
</dbReference>
<dbReference type="Proteomes" id="UP000284794">
    <property type="component" value="Unassembled WGS sequence"/>
</dbReference>
<reference evidence="3 4" key="1">
    <citation type="submission" date="2018-08" db="EMBL/GenBank/DDBJ databases">
        <title>A genome reference for cultivated species of the human gut microbiota.</title>
        <authorList>
            <person name="Zou Y."/>
            <person name="Xue W."/>
            <person name="Luo G."/>
        </authorList>
    </citation>
    <scope>NUCLEOTIDE SEQUENCE [LARGE SCALE GENOMIC DNA]</scope>
    <source>
        <strain evidence="2 3">AM32-2AC</strain>
        <strain evidence="1 4">AM37-3BH</strain>
    </source>
</reference>
<dbReference type="AlphaFoldDB" id="A0A413YY30"/>
<protein>
    <submittedName>
        <fullName evidence="1">Uncharacterized protein</fullName>
    </submittedName>
</protein>
<name>A0A413YY30_9FIRM</name>
<sequence length="114" mass="13138">MKWYRYLYLGDNARKAKYKTFGLIRKSRFTIDTYIVAISVNPDNILDVYSANMLKQPHFKNKSYRDKVYVVGLAKGRDEALELVRCIVDDTYSHTGGVDVAGYLRFGTELRKGS</sequence>
<dbReference type="RefSeq" id="WP_041688075.1">
    <property type="nucleotide sequence ID" value="NZ_CP085938.1"/>
</dbReference>
<dbReference type="OrthoDB" id="2085859at2"/>